<reference evidence="3" key="1">
    <citation type="journal article" date="2021" name="BMC Genomics">
        <title>Chromosome-level genome assembly and manually-curated proteome of model necrotroph Parastagonospora nodorum Sn15 reveals a genome-wide trove of candidate effector homologs, and redundancy of virulence-related functions within an accessory chromosome.</title>
        <authorList>
            <person name="Bertazzoni S."/>
            <person name="Jones D.A.B."/>
            <person name="Phan H.T."/>
            <person name="Tan K.-C."/>
            <person name="Hane J.K."/>
        </authorList>
    </citation>
    <scope>NUCLEOTIDE SEQUENCE [LARGE SCALE GENOMIC DNA]</scope>
    <source>
        <strain evidence="3">SN15 / ATCC MYA-4574 / FGSC 10173)</strain>
    </source>
</reference>
<evidence type="ECO:0000313" key="3">
    <source>
        <dbReference type="Proteomes" id="UP000663193"/>
    </source>
</evidence>
<dbReference type="OrthoDB" id="5428055at2759"/>
<dbReference type="Proteomes" id="UP000663193">
    <property type="component" value="Chromosome 13"/>
</dbReference>
<gene>
    <name evidence="2" type="ORF">JI435_440550</name>
</gene>
<dbReference type="VEuPathDB" id="FungiDB:JI435_440550"/>
<dbReference type="EMBL" id="CP069035">
    <property type="protein sequence ID" value="QRD02222.1"/>
    <property type="molecule type" value="Genomic_DNA"/>
</dbReference>
<organism evidence="2 3">
    <name type="scientific">Phaeosphaeria nodorum (strain SN15 / ATCC MYA-4574 / FGSC 10173)</name>
    <name type="common">Glume blotch fungus</name>
    <name type="synonym">Parastagonospora nodorum</name>
    <dbReference type="NCBI Taxonomy" id="321614"/>
    <lineage>
        <taxon>Eukaryota</taxon>
        <taxon>Fungi</taxon>
        <taxon>Dikarya</taxon>
        <taxon>Ascomycota</taxon>
        <taxon>Pezizomycotina</taxon>
        <taxon>Dothideomycetes</taxon>
        <taxon>Pleosporomycetidae</taxon>
        <taxon>Pleosporales</taxon>
        <taxon>Pleosporineae</taxon>
        <taxon>Phaeosphaeriaceae</taxon>
        <taxon>Parastagonospora</taxon>
    </lineage>
</organism>
<name>A0A7U2FBG2_PHANO</name>
<feature type="transmembrane region" description="Helical" evidence="1">
    <location>
        <begin position="197"/>
        <end position="220"/>
    </location>
</feature>
<keyword evidence="1" id="KW-1133">Transmembrane helix</keyword>
<dbReference type="AlphaFoldDB" id="A0A7U2FBG2"/>
<feature type="transmembrane region" description="Helical" evidence="1">
    <location>
        <begin position="226"/>
        <end position="254"/>
    </location>
</feature>
<keyword evidence="1" id="KW-0472">Membrane</keyword>
<keyword evidence="1" id="KW-0812">Transmembrane</keyword>
<proteinExistence type="predicted"/>
<sequence length="268" mass="30469">MACATMYYTVHTHSLASWTAKKDYCEFQKNFENGTTASQCSISRPPAKRAMATPWIFASDNAWGKLLSSFPTRSNLERIAAIGVIIVITALHFCDLSSLWYRIARGKQPSGSYFTVSWPKIYTPLQARLSLWLPVDTILPDDYNDQDSYIRGHGRNLQTNVISREIQELEKRLNNAAKGISLALQESRRSRRANDQMMSIIFPICFALQYFYGETIILLFERNDTSFFIALVVLIIVLPLMSDIVGTILTCWIAGKMRIKDSEAYPLD</sequence>
<evidence type="ECO:0000313" key="2">
    <source>
        <dbReference type="EMBL" id="QRD02222.1"/>
    </source>
</evidence>
<protein>
    <submittedName>
        <fullName evidence="2">Uncharacterized protein</fullName>
    </submittedName>
</protein>
<evidence type="ECO:0000256" key="1">
    <source>
        <dbReference type="SAM" id="Phobius"/>
    </source>
</evidence>
<accession>A0A7U2FBG2</accession>
<feature type="transmembrane region" description="Helical" evidence="1">
    <location>
        <begin position="79"/>
        <end position="101"/>
    </location>
</feature>
<keyword evidence="3" id="KW-1185">Reference proteome</keyword>